<organism evidence="1 2">
    <name type="scientific">Lyophyllum shimeji</name>
    <name type="common">Hon-shimeji</name>
    <name type="synonym">Tricholoma shimeji</name>
    <dbReference type="NCBI Taxonomy" id="47721"/>
    <lineage>
        <taxon>Eukaryota</taxon>
        <taxon>Fungi</taxon>
        <taxon>Dikarya</taxon>
        <taxon>Basidiomycota</taxon>
        <taxon>Agaricomycotina</taxon>
        <taxon>Agaricomycetes</taxon>
        <taxon>Agaricomycetidae</taxon>
        <taxon>Agaricales</taxon>
        <taxon>Tricholomatineae</taxon>
        <taxon>Lyophyllaceae</taxon>
        <taxon>Lyophyllum</taxon>
    </lineage>
</organism>
<dbReference type="Proteomes" id="UP001063166">
    <property type="component" value="Unassembled WGS sequence"/>
</dbReference>
<evidence type="ECO:0000313" key="1">
    <source>
        <dbReference type="EMBL" id="GLB41182.1"/>
    </source>
</evidence>
<accession>A0A9P3PR51</accession>
<proteinExistence type="predicted"/>
<dbReference type="AlphaFoldDB" id="A0A9P3PR51"/>
<dbReference type="OrthoDB" id="2955614at2759"/>
<protein>
    <submittedName>
        <fullName evidence="1">Uncharacterized protein</fullName>
    </submittedName>
</protein>
<gene>
    <name evidence="1" type="ORF">LshimejAT787_0903970</name>
</gene>
<keyword evidence="2" id="KW-1185">Reference proteome</keyword>
<dbReference type="EMBL" id="BRPK01000009">
    <property type="protein sequence ID" value="GLB41182.1"/>
    <property type="molecule type" value="Genomic_DNA"/>
</dbReference>
<evidence type="ECO:0000313" key="2">
    <source>
        <dbReference type="Proteomes" id="UP001063166"/>
    </source>
</evidence>
<reference evidence="1" key="1">
    <citation type="submission" date="2022-07" db="EMBL/GenBank/DDBJ databases">
        <title>The genome of Lyophyllum shimeji provides insight into the initial evolution of ectomycorrhizal fungal genome.</title>
        <authorList>
            <person name="Kobayashi Y."/>
            <person name="Shibata T."/>
            <person name="Hirakawa H."/>
            <person name="Shigenobu S."/>
            <person name="Nishiyama T."/>
            <person name="Yamada A."/>
            <person name="Hasebe M."/>
            <person name="Kawaguchi M."/>
        </authorList>
    </citation>
    <scope>NUCLEOTIDE SEQUENCE</scope>
    <source>
        <strain evidence="1">AT787</strain>
    </source>
</reference>
<comment type="caution">
    <text evidence="1">The sequence shown here is derived from an EMBL/GenBank/DDBJ whole genome shotgun (WGS) entry which is preliminary data.</text>
</comment>
<sequence length="150" mass="16982">MSIPSVLPGNDFPLPDGSYVLSQYGTNDVFTLADNDRLILLPYVENDRNQIFACHRVALTGRLGFVSSGSRRRILRDQWEDLWGRIHTSPSVWESWAFEPVRNGGFRMTSLAWDIESPVRTFREADTTRFTISPGRHASSELLVGVTELP</sequence>
<name>A0A9P3PR51_LYOSH</name>